<evidence type="ECO:0000256" key="5">
    <source>
        <dbReference type="ARBA" id="ARBA00042586"/>
    </source>
</evidence>
<comment type="caution">
    <text evidence="8">The sequence shown here is derived from an EMBL/GenBank/DDBJ whole genome shotgun (WGS) entry which is preliminary data.</text>
</comment>
<accession>A0A0J9X6T4</accession>
<dbReference type="OrthoDB" id="5592979at2759"/>
<comment type="similarity">
    <text evidence="2">Belongs to the SNF7 family.</text>
</comment>
<keyword evidence="9" id="KW-1185">Reference proteome</keyword>
<evidence type="ECO:0000313" key="8">
    <source>
        <dbReference type="EMBL" id="CDO52930.1"/>
    </source>
</evidence>
<evidence type="ECO:0000256" key="4">
    <source>
        <dbReference type="ARBA" id="ARBA00040017"/>
    </source>
</evidence>
<dbReference type="PANTHER" id="PTHR22761">
    <property type="entry name" value="CHARGED MULTIVESICULAR BODY PROTEIN"/>
    <property type="match status" value="1"/>
</dbReference>
<keyword evidence="6" id="KW-0175">Coiled coil</keyword>
<dbReference type="GO" id="GO:0006900">
    <property type="term" value="P:vesicle budding from membrane"/>
    <property type="evidence" value="ECO:0007669"/>
    <property type="project" value="TreeGrafter"/>
</dbReference>
<evidence type="ECO:0000256" key="7">
    <source>
        <dbReference type="SAM" id="MobiDB-lite"/>
    </source>
</evidence>
<dbReference type="Gene3D" id="6.10.250.1710">
    <property type="match status" value="1"/>
</dbReference>
<evidence type="ECO:0000256" key="6">
    <source>
        <dbReference type="SAM" id="Coils"/>
    </source>
</evidence>
<dbReference type="STRING" id="1173061.A0A0J9X6T4"/>
<reference evidence="8" key="1">
    <citation type="submission" date="2014-03" db="EMBL/GenBank/DDBJ databases">
        <authorList>
            <person name="Casaregola S."/>
        </authorList>
    </citation>
    <scope>NUCLEOTIDE SEQUENCE [LARGE SCALE GENOMIC DNA]</scope>
    <source>
        <strain evidence="8">CLIB 918</strain>
    </source>
</reference>
<feature type="region of interest" description="Disordered" evidence="7">
    <location>
        <begin position="167"/>
        <end position="213"/>
    </location>
</feature>
<evidence type="ECO:0000313" key="9">
    <source>
        <dbReference type="Proteomes" id="UP000242525"/>
    </source>
</evidence>
<evidence type="ECO:0000256" key="2">
    <source>
        <dbReference type="ARBA" id="ARBA00006190"/>
    </source>
</evidence>
<keyword evidence="3" id="KW-0967">Endosome</keyword>
<dbReference type="InterPro" id="IPR005024">
    <property type="entry name" value="Snf7_fam"/>
</dbReference>
<dbReference type="Gene3D" id="1.10.287.1060">
    <property type="entry name" value="ESAT-6-like"/>
    <property type="match status" value="1"/>
</dbReference>
<dbReference type="GO" id="GO:0032511">
    <property type="term" value="P:late endosome to vacuole transport via multivesicular body sorting pathway"/>
    <property type="evidence" value="ECO:0007669"/>
    <property type="project" value="TreeGrafter"/>
</dbReference>
<dbReference type="GO" id="GO:0009898">
    <property type="term" value="C:cytoplasmic side of plasma membrane"/>
    <property type="evidence" value="ECO:0007669"/>
    <property type="project" value="TreeGrafter"/>
</dbReference>
<comment type="subcellular location">
    <subcellularLocation>
        <location evidence="1">Endosome</location>
    </subcellularLocation>
</comment>
<dbReference type="Pfam" id="PF03357">
    <property type="entry name" value="Snf7"/>
    <property type="match status" value="1"/>
</dbReference>
<dbReference type="GO" id="GO:0000815">
    <property type="term" value="C:ESCRT III complex"/>
    <property type="evidence" value="ECO:0007669"/>
    <property type="project" value="TreeGrafter"/>
</dbReference>
<feature type="compositionally biased region" description="Basic and acidic residues" evidence="7">
    <location>
        <begin position="203"/>
        <end position="213"/>
    </location>
</feature>
<organism evidence="8 9">
    <name type="scientific">Geotrichum candidum</name>
    <name type="common">Oospora lactis</name>
    <name type="synonym">Dipodascus geotrichum</name>
    <dbReference type="NCBI Taxonomy" id="1173061"/>
    <lineage>
        <taxon>Eukaryota</taxon>
        <taxon>Fungi</taxon>
        <taxon>Dikarya</taxon>
        <taxon>Ascomycota</taxon>
        <taxon>Saccharomycotina</taxon>
        <taxon>Dipodascomycetes</taxon>
        <taxon>Dipodascales</taxon>
        <taxon>Dipodascaceae</taxon>
        <taxon>Geotrichum</taxon>
    </lineage>
</organism>
<gene>
    <name evidence="8" type="ORF">BN980_GECA04s01704g</name>
</gene>
<proteinExistence type="inferred from homology"/>
<sequence>MFGGGSTTVKKELPKKAIADMRVQIEMLQKKAKHLETQIEEQTNIARKNVTTNKNLAKSALKRKKMHESNLEKITGQIDSLENNLLAIESANLNYETMKAMQQGAKAMKHIHGNMNIDKVDQTMDEIEEQITLGQEISNAISRPMGNEVDEDELLDELEQLEQETLEEKMVSVGKAPTGKLPSVGEPTKAKPIAQEEDDEEEELRKLQAEMAL</sequence>
<dbReference type="PANTHER" id="PTHR22761:SF10">
    <property type="entry name" value="GH13992P"/>
    <property type="match status" value="1"/>
</dbReference>
<evidence type="ECO:0000256" key="1">
    <source>
        <dbReference type="ARBA" id="ARBA00004177"/>
    </source>
</evidence>
<protein>
    <recommendedName>
        <fullName evidence="4">Vacuolar-sorting protein SNF7</fullName>
    </recommendedName>
    <alternativeName>
        <fullName evidence="5">Vacuolar protein-sorting-associated protein 32</fullName>
    </alternativeName>
</protein>
<dbReference type="AlphaFoldDB" id="A0A0J9X6T4"/>
<name>A0A0J9X6T4_GEOCN</name>
<dbReference type="GO" id="GO:0005771">
    <property type="term" value="C:multivesicular body"/>
    <property type="evidence" value="ECO:0007669"/>
    <property type="project" value="TreeGrafter"/>
</dbReference>
<evidence type="ECO:0000256" key="3">
    <source>
        <dbReference type="ARBA" id="ARBA00022753"/>
    </source>
</evidence>
<feature type="coiled-coil region" evidence="6">
    <location>
        <begin position="18"/>
        <end position="91"/>
    </location>
</feature>
<dbReference type="Proteomes" id="UP000242525">
    <property type="component" value="Unassembled WGS sequence"/>
</dbReference>
<dbReference type="EMBL" id="CCBN010000004">
    <property type="protein sequence ID" value="CDO52930.1"/>
    <property type="molecule type" value="Genomic_DNA"/>
</dbReference>